<evidence type="ECO:0000256" key="4">
    <source>
        <dbReference type="ARBA" id="ARBA00023015"/>
    </source>
</evidence>
<dbReference type="HAMAP" id="MF_01008">
    <property type="entry name" value="MraZ"/>
    <property type="match status" value="1"/>
</dbReference>
<dbReference type="GO" id="GO:2000143">
    <property type="term" value="P:negative regulation of DNA-templated transcription initiation"/>
    <property type="evidence" value="ECO:0007669"/>
    <property type="project" value="TreeGrafter"/>
</dbReference>
<keyword evidence="6 7" id="KW-0804">Transcription</keyword>
<dbReference type="InterPro" id="IPR003444">
    <property type="entry name" value="MraZ"/>
</dbReference>
<keyword evidence="5 7" id="KW-0238">DNA-binding</keyword>
<dbReference type="PROSITE" id="PS51740">
    <property type="entry name" value="SPOVT_ABRB"/>
    <property type="match status" value="2"/>
</dbReference>
<evidence type="ECO:0000256" key="3">
    <source>
        <dbReference type="ARBA" id="ARBA00022737"/>
    </source>
</evidence>
<evidence type="ECO:0000256" key="1">
    <source>
        <dbReference type="ARBA" id="ARBA00013860"/>
    </source>
</evidence>
<dbReference type="CDD" id="cd16321">
    <property type="entry name" value="MraZ_C"/>
    <property type="match status" value="1"/>
</dbReference>
<evidence type="ECO:0000256" key="2">
    <source>
        <dbReference type="ARBA" id="ARBA00022490"/>
    </source>
</evidence>
<dbReference type="InterPro" id="IPR035644">
    <property type="entry name" value="MraZ_C"/>
</dbReference>
<proteinExistence type="inferred from homology"/>
<dbReference type="GO" id="GO:0000976">
    <property type="term" value="F:transcription cis-regulatory region binding"/>
    <property type="evidence" value="ECO:0007669"/>
    <property type="project" value="TreeGrafter"/>
</dbReference>
<evidence type="ECO:0000313" key="10">
    <source>
        <dbReference type="Proteomes" id="UP000721442"/>
    </source>
</evidence>
<name>A0A940DE87_9PROT</name>
<keyword evidence="2 7" id="KW-0963">Cytoplasm</keyword>
<dbReference type="Pfam" id="PF02381">
    <property type="entry name" value="MraZ"/>
    <property type="match status" value="2"/>
</dbReference>
<evidence type="ECO:0000256" key="7">
    <source>
        <dbReference type="HAMAP-Rule" id="MF_01008"/>
    </source>
</evidence>
<reference evidence="9" key="2">
    <citation type="journal article" date="2021" name="PeerJ">
        <title>Extensive microbial diversity within the chicken gut microbiome revealed by metagenomics and culture.</title>
        <authorList>
            <person name="Gilroy R."/>
            <person name="Ravi A."/>
            <person name="Getino M."/>
            <person name="Pursley I."/>
            <person name="Horton D.L."/>
            <person name="Alikhan N.F."/>
            <person name="Baker D."/>
            <person name="Gharbi K."/>
            <person name="Hall N."/>
            <person name="Watson M."/>
            <person name="Adriaenssens E.M."/>
            <person name="Foster-Nyarko E."/>
            <person name="Jarju S."/>
            <person name="Secka A."/>
            <person name="Antonio M."/>
            <person name="Oren A."/>
            <person name="Chaudhuri R.R."/>
            <person name="La Ragione R."/>
            <person name="Hildebrand F."/>
            <person name="Pallen M.J."/>
        </authorList>
    </citation>
    <scope>NUCLEOTIDE SEQUENCE</scope>
    <source>
        <strain evidence="9">B1-16210</strain>
    </source>
</reference>
<keyword evidence="3" id="KW-0677">Repeat</keyword>
<dbReference type="GO" id="GO:0009295">
    <property type="term" value="C:nucleoid"/>
    <property type="evidence" value="ECO:0007669"/>
    <property type="project" value="UniProtKB-SubCell"/>
</dbReference>
<dbReference type="PANTHER" id="PTHR34701:SF1">
    <property type="entry name" value="TRANSCRIPTIONAL REGULATOR MRAZ"/>
    <property type="match status" value="1"/>
</dbReference>
<gene>
    <name evidence="7" type="primary">mraZ</name>
    <name evidence="9" type="ORF">IAC77_00830</name>
</gene>
<dbReference type="GO" id="GO:0005737">
    <property type="term" value="C:cytoplasm"/>
    <property type="evidence" value="ECO:0007669"/>
    <property type="project" value="UniProtKB-UniRule"/>
</dbReference>
<organism evidence="9 10">
    <name type="scientific">Candidatus Enterousia excrementavium</name>
    <dbReference type="NCBI Taxonomy" id="2840789"/>
    <lineage>
        <taxon>Bacteria</taxon>
        <taxon>Pseudomonadati</taxon>
        <taxon>Pseudomonadota</taxon>
        <taxon>Alphaproteobacteria</taxon>
        <taxon>Candidatus Enterousia</taxon>
    </lineage>
</organism>
<dbReference type="InterPro" id="IPR020603">
    <property type="entry name" value="MraZ_dom"/>
</dbReference>
<evidence type="ECO:0000256" key="6">
    <source>
        <dbReference type="ARBA" id="ARBA00023163"/>
    </source>
</evidence>
<comment type="similarity">
    <text evidence="7">Belongs to the MraZ family.</text>
</comment>
<evidence type="ECO:0000259" key="8">
    <source>
        <dbReference type="PROSITE" id="PS51740"/>
    </source>
</evidence>
<comment type="caution">
    <text evidence="9">The sequence shown here is derived from an EMBL/GenBank/DDBJ whole genome shotgun (WGS) entry which is preliminary data.</text>
</comment>
<dbReference type="InterPro" id="IPR035642">
    <property type="entry name" value="MraZ_N"/>
</dbReference>
<dbReference type="AlphaFoldDB" id="A0A940DE87"/>
<dbReference type="SUPFAM" id="SSF89447">
    <property type="entry name" value="AbrB/MazE/MraZ-like"/>
    <property type="match status" value="1"/>
</dbReference>
<dbReference type="CDD" id="cd16320">
    <property type="entry name" value="MraZ_N"/>
    <property type="match status" value="1"/>
</dbReference>
<dbReference type="Gene3D" id="3.40.1550.20">
    <property type="entry name" value="Transcriptional regulator MraZ domain"/>
    <property type="match status" value="1"/>
</dbReference>
<evidence type="ECO:0000256" key="5">
    <source>
        <dbReference type="ARBA" id="ARBA00023125"/>
    </source>
</evidence>
<dbReference type="InterPro" id="IPR007159">
    <property type="entry name" value="SpoVT-AbrB_dom"/>
</dbReference>
<dbReference type="GO" id="GO:0003700">
    <property type="term" value="F:DNA-binding transcription factor activity"/>
    <property type="evidence" value="ECO:0007669"/>
    <property type="project" value="UniProtKB-UniRule"/>
</dbReference>
<feature type="domain" description="SpoVT-AbrB" evidence="8">
    <location>
        <begin position="83"/>
        <end position="126"/>
    </location>
</feature>
<dbReference type="EMBL" id="JADINE010000013">
    <property type="protein sequence ID" value="MBO8406988.1"/>
    <property type="molecule type" value="Genomic_DNA"/>
</dbReference>
<evidence type="ECO:0000313" key="9">
    <source>
        <dbReference type="EMBL" id="MBO8406988.1"/>
    </source>
</evidence>
<dbReference type="InterPro" id="IPR037914">
    <property type="entry name" value="SpoVT-AbrB_sf"/>
</dbReference>
<reference evidence="9" key="1">
    <citation type="submission" date="2020-10" db="EMBL/GenBank/DDBJ databases">
        <authorList>
            <person name="Gilroy R."/>
        </authorList>
    </citation>
    <scope>NUCLEOTIDE SEQUENCE</scope>
    <source>
        <strain evidence="9">B1-16210</strain>
    </source>
</reference>
<protein>
    <recommendedName>
        <fullName evidence="1 7">Transcriptional regulator MraZ</fullName>
    </recommendedName>
</protein>
<accession>A0A940DE87</accession>
<sequence length="149" mass="16374">MSLFLSSYENRLDTKGRISVPASFRASVANEKFPGVVLYRSFTHNCIEGLSMSRMEQLASATDKMGVFDSDLDDLSAMLFADARPLAFDVTGRIVIPADLLKHAGITDSAIFVGRGNSFQIWNPSAFRAAQEKSLNNLRAVRPNLVISE</sequence>
<dbReference type="Proteomes" id="UP000721442">
    <property type="component" value="Unassembled WGS sequence"/>
</dbReference>
<dbReference type="PANTHER" id="PTHR34701">
    <property type="entry name" value="TRANSCRIPTIONAL REGULATOR MRAZ"/>
    <property type="match status" value="1"/>
</dbReference>
<dbReference type="InterPro" id="IPR038619">
    <property type="entry name" value="MraZ_sf"/>
</dbReference>
<feature type="domain" description="SpoVT-AbrB" evidence="8">
    <location>
        <begin position="7"/>
        <end position="54"/>
    </location>
</feature>
<comment type="subunit">
    <text evidence="7">Forms oligomers.</text>
</comment>
<keyword evidence="4 7" id="KW-0805">Transcription regulation</keyword>
<comment type="subcellular location">
    <subcellularLocation>
        <location evidence="7">Cytoplasm</location>
        <location evidence="7">Nucleoid</location>
    </subcellularLocation>
</comment>